<reference evidence="3" key="1">
    <citation type="submission" date="2021-03" db="EMBL/GenBank/DDBJ databases">
        <title>Description of Psychrosphaera ytuae sp. nov. isolated from deep sea sediment of South China Sea.</title>
        <authorList>
            <person name="Zhang J."/>
            <person name="Xu X.-D."/>
        </authorList>
    </citation>
    <scope>NUCLEOTIDE SEQUENCE</scope>
    <source>
        <strain evidence="3">MTZ26</strain>
    </source>
</reference>
<feature type="transmembrane region" description="Helical" evidence="1">
    <location>
        <begin position="40"/>
        <end position="63"/>
    </location>
</feature>
<keyword evidence="1" id="KW-0812">Transmembrane</keyword>
<sequence length="69" mass="7694">MNKQYIGDPICKDQLNRKLTGVCAGIGRHFNLPVWGVRTAAVLFTLFAPLAGVFGYFLASVLMPTKRFY</sequence>
<evidence type="ECO:0000259" key="2">
    <source>
        <dbReference type="Pfam" id="PF04024"/>
    </source>
</evidence>
<name>A0A975DBB7_9GAMM</name>
<dbReference type="Proteomes" id="UP000682739">
    <property type="component" value="Chromosome"/>
</dbReference>
<feature type="domain" description="Phage shock protein PspC N-terminal" evidence="2">
    <location>
        <begin position="11"/>
        <end position="65"/>
    </location>
</feature>
<dbReference type="EMBL" id="CP072110">
    <property type="protein sequence ID" value="QTH63161.1"/>
    <property type="molecule type" value="Genomic_DNA"/>
</dbReference>
<keyword evidence="4" id="KW-1185">Reference proteome</keyword>
<keyword evidence="1" id="KW-1133">Transmembrane helix</keyword>
<evidence type="ECO:0000313" key="3">
    <source>
        <dbReference type="EMBL" id="QTH63161.1"/>
    </source>
</evidence>
<keyword evidence="1" id="KW-0472">Membrane</keyword>
<evidence type="ECO:0000256" key="1">
    <source>
        <dbReference type="SAM" id="Phobius"/>
    </source>
</evidence>
<proteinExistence type="predicted"/>
<dbReference type="Pfam" id="PF04024">
    <property type="entry name" value="PspC"/>
    <property type="match status" value="1"/>
</dbReference>
<gene>
    <name evidence="3" type="ORF">J1N51_10470</name>
</gene>
<accession>A0A975DBB7</accession>
<dbReference type="KEGG" id="psym:J1N51_10470"/>
<dbReference type="RefSeq" id="WP_208831098.1">
    <property type="nucleotide sequence ID" value="NZ_CP072110.1"/>
</dbReference>
<organism evidence="3 4">
    <name type="scientific">Psychrosphaera ytuae</name>
    <dbReference type="NCBI Taxonomy" id="2820710"/>
    <lineage>
        <taxon>Bacteria</taxon>
        <taxon>Pseudomonadati</taxon>
        <taxon>Pseudomonadota</taxon>
        <taxon>Gammaproteobacteria</taxon>
        <taxon>Alteromonadales</taxon>
        <taxon>Pseudoalteromonadaceae</taxon>
        <taxon>Psychrosphaera</taxon>
    </lineage>
</organism>
<dbReference type="AlphaFoldDB" id="A0A975DBB7"/>
<dbReference type="InterPro" id="IPR007168">
    <property type="entry name" value="Phageshock_PspC_N"/>
</dbReference>
<evidence type="ECO:0000313" key="4">
    <source>
        <dbReference type="Proteomes" id="UP000682739"/>
    </source>
</evidence>
<protein>
    <submittedName>
        <fullName evidence="3">PspC domain-containing protein</fullName>
    </submittedName>
</protein>